<reference evidence="2" key="1">
    <citation type="journal article" date="2019" name="Int. J. Syst. Evol. Microbiol.">
        <title>The Global Catalogue of Microorganisms (GCM) 10K type strain sequencing project: providing services to taxonomists for standard genome sequencing and annotation.</title>
        <authorList>
            <consortium name="The Broad Institute Genomics Platform"/>
            <consortium name="The Broad Institute Genome Sequencing Center for Infectious Disease"/>
            <person name="Wu L."/>
            <person name="Ma J."/>
        </authorList>
    </citation>
    <scope>NUCLEOTIDE SEQUENCE [LARGE SCALE GENOMIC DNA]</scope>
    <source>
        <strain evidence="2">NBRC 112299</strain>
    </source>
</reference>
<gene>
    <name evidence="1" type="ORF">GCM10025876_00020</name>
</gene>
<evidence type="ECO:0000313" key="1">
    <source>
        <dbReference type="EMBL" id="GMA33798.1"/>
    </source>
</evidence>
<dbReference type="Proteomes" id="UP001157125">
    <property type="component" value="Unassembled WGS sequence"/>
</dbReference>
<organism evidence="1 2">
    <name type="scientific">Demequina litorisediminis</name>
    <dbReference type="NCBI Taxonomy" id="1849022"/>
    <lineage>
        <taxon>Bacteria</taxon>
        <taxon>Bacillati</taxon>
        <taxon>Actinomycetota</taxon>
        <taxon>Actinomycetes</taxon>
        <taxon>Micrococcales</taxon>
        <taxon>Demequinaceae</taxon>
        <taxon>Demequina</taxon>
    </lineage>
</organism>
<sequence length="64" mass="6804">MIALRLTPARHDAAHNLLRVRGQGVLVTGVREALVEDVAHVHAALLGFEEDVERALACLGAGSH</sequence>
<keyword evidence="2" id="KW-1185">Reference proteome</keyword>
<evidence type="ECO:0000313" key="2">
    <source>
        <dbReference type="Proteomes" id="UP001157125"/>
    </source>
</evidence>
<dbReference type="EMBL" id="BSUN01000001">
    <property type="protein sequence ID" value="GMA33798.1"/>
    <property type="molecule type" value="Genomic_DNA"/>
</dbReference>
<accession>A0ABQ6IAM0</accession>
<comment type="caution">
    <text evidence="1">The sequence shown here is derived from an EMBL/GenBank/DDBJ whole genome shotgun (WGS) entry which is preliminary data.</text>
</comment>
<name>A0ABQ6IAM0_9MICO</name>
<proteinExistence type="predicted"/>
<protein>
    <submittedName>
        <fullName evidence="1">Uncharacterized protein</fullName>
    </submittedName>
</protein>